<evidence type="ECO:0000259" key="1">
    <source>
        <dbReference type="Pfam" id="PF20237"/>
    </source>
</evidence>
<dbReference type="InterPro" id="IPR046529">
    <property type="entry name" value="DUF6594"/>
</dbReference>
<reference evidence="2" key="1">
    <citation type="submission" date="2022-07" db="EMBL/GenBank/DDBJ databases">
        <title>Draft genome sequence of Zalerion maritima ATCC 34329, a (micro)plastics degrading marine fungus.</title>
        <authorList>
            <person name="Paco A."/>
            <person name="Goncalves M.F.M."/>
            <person name="Rocha-Santos T.A.P."/>
            <person name="Alves A."/>
        </authorList>
    </citation>
    <scope>NUCLEOTIDE SEQUENCE</scope>
    <source>
        <strain evidence="2">ATCC 34329</strain>
    </source>
</reference>
<comment type="caution">
    <text evidence="2">The sequence shown here is derived from an EMBL/GenBank/DDBJ whole genome shotgun (WGS) entry which is preliminary data.</text>
</comment>
<keyword evidence="3" id="KW-1185">Reference proteome</keyword>
<dbReference type="EMBL" id="JAKWBI020000131">
    <property type="protein sequence ID" value="KAJ2901931.1"/>
    <property type="molecule type" value="Genomic_DNA"/>
</dbReference>
<evidence type="ECO:0000313" key="3">
    <source>
        <dbReference type="Proteomes" id="UP001201980"/>
    </source>
</evidence>
<evidence type="ECO:0000313" key="2">
    <source>
        <dbReference type="EMBL" id="KAJ2901931.1"/>
    </source>
</evidence>
<proteinExistence type="predicted"/>
<feature type="domain" description="DUF6594" evidence="1">
    <location>
        <begin position="17"/>
        <end position="55"/>
    </location>
</feature>
<sequence length="85" mass="9424">MLTCNLPKLVEQIYMGYADFSRVVASDPDFFVLRRFDTLNARVLLTLHDNIAELDLKYSAPALGGDDLPDRARLIQDIGAKVAGV</sequence>
<dbReference type="Proteomes" id="UP001201980">
    <property type="component" value="Unassembled WGS sequence"/>
</dbReference>
<protein>
    <recommendedName>
        <fullName evidence="1">DUF6594 domain-containing protein</fullName>
    </recommendedName>
</protein>
<organism evidence="2 3">
    <name type="scientific">Zalerion maritima</name>
    <dbReference type="NCBI Taxonomy" id="339359"/>
    <lineage>
        <taxon>Eukaryota</taxon>
        <taxon>Fungi</taxon>
        <taxon>Dikarya</taxon>
        <taxon>Ascomycota</taxon>
        <taxon>Pezizomycotina</taxon>
        <taxon>Sordariomycetes</taxon>
        <taxon>Lulworthiomycetidae</taxon>
        <taxon>Lulworthiales</taxon>
        <taxon>Lulworthiaceae</taxon>
        <taxon>Zalerion</taxon>
    </lineage>
</organism>
<name>A0AAD5RQL9_9PEZI</name>
<accession>A0AAD5RQL9</accession>
<dbReference type="Pfam" id="PF20237">
    <property type="entry name" value="DUF6594"/>
    <property type="match status" value="1"/>
</dbReference>
<gene>
    <name evidence="2" type="ORF">MKZ38_001232</name>
</gene>
<dbReference type="AlphaFoldDB" id="A0AAD5RQL9"/>